<evidence type="ECO:0000313" key="4">
    <source>
        <dbReference type="EMBL" id="GAX18456.1"/>
    </source>
</evidence>
<evidence type="ECO:0000256" key="1">
    <source>
        <dbReference type="ARBA" id="ARBA00009670"/>
    </source>
</evidence>
<dbReference type="AlphaFoldDB" id="A0A1Z5JX57"/>
<dbReference type="Pfam" id="PF03109">
    <property type="entry name" value="ABC1"/>
    <property type="match status" value="1"/>
</dbReference>
<accession>A0A1Z5JX57</accession>
<dbReference type="InterPro" id="IPR004147">
    <property type="entry name" value="ABC1_dom"/>
</dbReference>
<keyword evidence="4" id="KW-0808">Transferase</keyword>
<dbReference type="PANTHER" id="PTHR10566">
    <property type="entry name" value="CHAPERONE-ACTIVITY OF BC1 COMPLEX CABC1 -RELATED"/>
    <property type="match status" value="1"/>
</dbReference>
<feature type="domain" description="Protein kinase" evidence="3">
    <location>
        <begin position="219"/>
        <end position="584"/>
    </location>
</feature>
<dbReference type="InterPro" id="IPR000719">
    <property type="entry name" value="Prot_kinase_dom"/>
</dbReference>
<dbReference type="PANTHER" id="PTHR10566:SF128">
    <property type="entry name" value="UBIB DOMAIN CONTAINING KINASE"/>
    <property type="match status" value="1"/>
</dbReference>
<feature type="chain" id="PRO_5012216135" evidence="2">
    <location>
        <begin position="24"/>
        <end position="753"/>
    </location>
</feature>
<keyword evidence="5" id="KW-1185">Reference proteome</keyword>
<dbReference type="GO" id="GO:0005524">
    <property type="term" value="F:ATP binding"/>
    <property type="evidence" value="ECO:0007669"/>
    <property type="project" value="InterPro"/>
</dbReference>
<dbReference type="InterPro" id="IPR011009">
    <property type="entry name" value="Kinase-like_dom_sf"/>
</dbReference>
<organism evidence="4 5">
    <name type="scientific">Fistulifera solaris</name>
    <name type="common">Oleaginous diatom</name>
    <dbReference type="NCBI Taxonomy" id="1519565"/>
    <lineage>
        <taxon>Eukaryota</taxon>
        <taxon>Sar</taxon>
        <taxon>Stramenopiles</taxon>
        <taxon>Ochrophyta</taxon>
        <taxon>Bacillariophyta</taxon>
        <taxon>Bacillariophyceae</taxon>
        <taxon>Bacillariophycidae</taxon>
        <taxon>Naviculales</taxon>
        <taxon>Naviculaceae</taxon>
        <taxon>Fistulifera</taxon>
    </lineage>
</organism>
<dbReference type="OrthoDB" id="427480at2759"/>
<comment type="caution">
    <text evidence="4">The sequence shown here is derived from an EMBL/GenBank/DDBJ whole genome shotgun (WGS) entry which is preliminary data.</text>
</comment>
<dbReference type="InParanoid" id="A0A1Z5JX57"/>
<keyword evidence="2" id="KW-0732">Signal</keyword>
<dbReference type="SUPFAM" id="SSF56112">
    <property type="entry name" value="Protein kinase-like (PK-like)"/>
    <property type="match status" value="1"/>
</dbReference>
<evidence type="ECO:0000259" key="3">
    <source>
        <dbReference type="PROSITE" id="PS50011"/>
    </source>
</evidence>
<dbReference type="Gene3D" id="1.10.510.10">
    <property type="entry name" value="Transferase(Phosphotransferase) domain 1"/>
    <property type="match status" value="1"/>
</dbReference>
<dbReference type="InterPro" id="IPR050154">
    <property type="entry name" value="UbiB_kinase"/>
</dbReference>
<reference evidence="4 5" key="1">
    <citation type="journal article" date="2015" name="Plant Cell">
        <title>Oil accumulation by the oleaginous diatom Fistulifera solaris as revealed by the genome and transcriptome.</title>
        <authorList>
            <person name="Tanaka T."/>
            <person name="Maeda Y."/>
            <person name="Veluchamy A."/>
            <person name="Tanaka M."/>
            <person name="Abida H."/>
            <person name="Marechal E."/>
            <person name="Bowler C."/>
            <person name="Muto M."/>
            <person name="Sunaga Y."/>
            <person name="Tanaka M."/>
            <person name="Yoshino T."/>
            <person name="Taniguchi T."/>
            <person name="Fukuda Y."/>
            <person name="Nemoto M."/>
            <person name="Matsumoto M."/>
            <person name="Wong P.S."/>
            <person name="Aburatani S."/>
            <person name="Fujibuchi W."/>
        </authorList>
    </citation>
    <scope>NUCLEOTIDE SEQUENCE [LARGE SCALE GENOMIC DNA]</scope>
    <source>
        <strain evidence="4 5">JPCC DA0580</strain>
    </source>
</reference>
<dbReference type="PROSITE" id="PS50011">
    <property type="entry name" value="PROTEIN_KINASE_DOM"/>
    <property type="match status" value="1"/>
</dbReference>
<dbReference type="EMBL" id="BDSP01000130">
    <property type="protein sequence ID" value="GAX18456.1"/>
    <property type="molecule type" value="Genomic_DNA"/>
</dbReference>
<feature type="signal peptide" evidence="2">
    <location>
        <begin position="1"/>
        <end position="23"/>
    </location>
</feature>
<comment type="similarity">
    <text evidence="1">Belongs to the protein kinase superfamily. ADCK protein kinase family.</text>
</comment>
<gene>
    <name evidence="4" type="ORF">FisN_2Lh111</name>
</gene>
<proteinExistence type="inferred from homology"/>
<name>A0A1Z5JX57_FISSO</name>
<keyword evidence="4" id="KW-0418">Kinase</keyword>
<evidence type="ECO:0000256" key="2">
    <source>
        <dbReference type="SAM" id="SignalP"/>
    </source>
</evidence>
<sequence>MIPLRQLLFIFGGLFCIENQVSALSSTTINPTSRLQKARLLLEEYTSSEALLLNGTNQEDTSPNAVASSTWRNGHLVGNEKVVTRWSQGVQVAEPVKRYDPILAQQQLFRQPTKWLVRNVQIAWPLGWWAVGVITDYIFQEKNNRRKRAEQLRQAISSLGPAIIKAGQALSSRPDLLPAEYLEELQKLQDDVPRFPNEVAFRVACEELGIDDFESVFLLEQEEPVAAASIGQVYKARLQANGDVVALKIQRPNCEQVIALDLYILRWWSGVYNRIFQILQRDIDLQAVMDDFGELIYREIDYIAEMSNAQRFQELYAGVRDVFVPRVYSELTTSKVLTMEWVDGFRLTDQDSLQKYGLDKSALVDTLVQCTLKQILENGLFHADPHAGNLLATPDGRLCYLDFGMMSYAAQNQRNGFLLAVVHIVNRDWAALVQLYVQLGFIPAGTDLEPIQVALERALPDVLNADITELNFKNVINKLGDIMYTYPFSLPPFYIAIIRCLGVLEGLAIQVDPKSRIISKAYPYIASRVLTDPQDPLQEAFKRLAFTPEGSIRTERLESLLDQAKDASGYDVTAALNLLVDKYLLAPDSDRLLEQMSDQVVQAVDTLGLETVEYLARAGQALAINDEVAAVRAFRSIQQLLDARVRADSENEGESPKWETSLELPEMPPTMRRSQKIFDLLLSQSAEGSDPAKFVPLVRKLIQDERIRRSAQDVVARVGERVLSRSLRSTFGLPPPLFGKASSLSTVTEDREK</sequence>
<evidence type="ECO:0000313" key="5">
    <source>
        <dbReference type="Proteomes" id="UP000198406"/>
    </source>
</evidence>
<dbReference type="GO" id="GO:0004672">
    <property type="term" value="F:protein kinase activity"/>
    <property type="evidence" value="ECO:0007669"/>
    <property type="project" value="InterPro"/>
</dbReference>
<dbReference type="Proteomes" id="UP000198406">
    <property type="component" value="Unassembled WGS sequence"/>
</dbReference>
<dbReference type="CDD" id="cd05121">
    <property type="entry name" value="ABC1_ADCK3-like"/>
    <property type="match status" value="1"/>
</dbReference>
<protein>
    <submittedName>
        <fullName evidence="4">AarF domain-containing kinase</fullName>
    </submittedName>
</protein>